<dbReference type="InterPro" id="IPR006189">
    <property type="entry name" value="CHASE_dom"/>
</dbReference>
<dbReference type="EMBL" id="CP021377">
    <property type="protein sequence ID" value="ART82201.1"/>
    <property type="molecule type" value="Genomic_DNA"/>
</dbReference>
<dbReference type="PROSITE" id="PS50839">
    <property type="entry name" value="CHASE"/>
    <property type="match status" value="1"/>
</dbReference>
<accession>A0A1Y0D3T8</accession>
<keyword evidence="5 6" id="KW-0472">Membrane</keyword>
<evidence type="ECO:0000259" key="9">
    <source>
        <dbReference type="PROSITE" id="PS50887"/>
    </source>
</evidence>
<dbReference type="Gene3D" id="3.30.70.270">
    <property type="match status" value="1"/>
</dbReference>
<dbReference type="RefSeq" id="WP_087035379.1">
    <property type="nucleotide sequence ID" value="NZ_CP021377.1"/>
</dbReference>
<dbReference type="FunFam" id="3.30.70.270:FF:000001">
    <property type="entry name" value="Diguanylate cyclase domain protein"/>
    <property type="match status" value="1"/>
</dbReference>
<evidence type="ECO:0000256" key="4">
    <source>
        <dbReference type="ARBA" id="ARBA00022989"/>
    </source>
</evidence>
<dbReference type="GO" id="GO:0003824">
    <property type="term" value="F:catalytic activity"/>
    <property type="evidence" value="ECO:0007669"/>
    <property type="project" value="UniProtKB-ARBA"/>
</dbReference>
<dbReference type="OrthoDB" id="6168558at2"/>
<evidence type="ECO:0000256" key="2">
    <source>
        <dbReference type="ARBA" id="ARBA00004370"/>
    </source>
</evidence>
<dbReference type="PANTHER" id="PTHR44757">
    <property type="entry name" value="DIGUANYLATE CYCLASE DGCP"/>
    <property type="match status" value="1"/>
</dbReference>
<dbReference type="GO" id="GO:0016020">
    <property type="term" value="C:membrane"/>
    <property type="evidence" value="ECO:0007669"/>
    <property type="project" value="UniProtKB-SubCell"/>
</dbReference>
<keyword evidence="11" id="KW-1185">Reference proteome</keyword>
<evidence type="ECO:0000259" key="8">
    <source>
        <dbReference type="PROSITE" id="PS50883"/>
    </source>
</evidence>
<keyword evidence="3 6" id="KW-0812">Transmembrane</keyword>
<dbReference type="CDD" id="cd01948">
    <property type="entry name" value="EAL"/>
    <property type="match status" value="1"/>
</dbReference>
<dbReference type="GO" id="GO:0007165">
    <property type="term" value="P:signal transduction"/>
    <property type="evidence" value="ECO:0007669"/>
    <property type="project" value="UniProtKB-ARBA"/>
</dbReference>
<dbReference type="Pfam" id="PF00563">
    <property type="entry name" value="EAL"/>
    <property type="match status" value="1"/>
</dbReference>
<dbReference type="SMART" id="SM00052">
    <property type="entry name" value="EAL"/>
    <property type="match status" value="1"/>
</dbReference>
<dbReference type="InterPro" id="IPR052155">
    <property type="entry name" value="Biofilm_reg_signaling"/>
</dbReference>
<reference evidence="10 11" key="1">
    <citation type="journal article" date="2014" name="Int. J. Syst. Evol. Microbiol.">
        <title>Oceanisphaera profunda sp. nov., a marine bacterium isolated from deep-sea sediment, and emended description of the genus Oceanisphaera.</title>
        <authorList>
            <person name="Xu Z."/>
            <person name="Zhang X.Y."/>
            <person name="Su H.N."/>
            <person name="Yu Z.C."/>
            <person name="Liu C."/>
            <person name="Li H."/>
            <person name="Chen X.L."/>
            <person name="Song X.Y."/>
            <person name="Xie B.B."/>
            <person name="Qin Q.L."/>
            <person name="Zhou B.C."/>
            <person name="Shi M."/>
            <person name="Huang Y."/>
            <person name="Zhang Y.Z."/>
        </authorList>
    </citation>
    <scope>NUCLEOTIDE SEQUENCE [LARGE SCALE GENOMIC DNA]</scope>
    <source>
        <strain evidence="10 11">SM1222</strain>
    </source>
</reference>
<dbReference type="InterPro" id="IPR001633">
    <property type="entry name" value="EAL_dom"/>
</dbReference>
<evidence type="ECO:0000313" key="11">
    <source>
        <dbReference type="Proteomes" id="UP000243937"/>
    </source>
</evidence>
<sequence length="741" mass="82712">MLTFRLSSLYPLIAFVCIFAAGAYYTHLSIVADRKDYQLLMEEVVSVQAAAIERRLNSSLSSTFILAQEVRRSNGQFKDFDLYAKEVMQTLGAVSNLQLAPNGVAQQIYPLAGNEKAIGHDLLYVDERRAEAWEAINTKTLTLAGPFMLVQGQMGMVGRNPVFLEKNGEQQFWGFTTALIYLKDLLSFTELDQLTQKGYAYELSRLHPDTGLIDIFAHSSSKLTNQLVRKKIRVPNDEWTLAMGRPTDFTSQIIVGLMLSLFTAGIFTLLVRRILFEPNRLRSLVKIQTLQLELLAFNDELTGLANRRSFTEQLDQAILHTQRAGQSLALLYLDLDNFKRINDSTGHADGDRLLTEVAQRLRTSVRETDIVGRLGGDEFAVILMNIKSVEQVRTVAAKIIAHIGKPVQLAQNEAIVGASIGITLAPEDGTSSGELLRNADLAMYESKRAGKNQLSFYNSAMQEQALLSIRLEEELRQALAHEEFALAFQPIIDLSNGQTVKFEALLRWQHPVRGIQYPGSFIEIAEQTGLIVPMGYWVIEAAGDFIQQQMQAGLMVKPVAVNLSVCQLREPDFAERVDALLKRRKIAPHLLELEITESMLMENVELAMTLIADLRRLGIRIAIDDFGTGYSSLSQLRLVPVDILKIDRSFVMNLESNPVDRQMVEAITVMVHKLGLKVVAEGIETVEQLWFLKSIGCDYGQGFLLARPLVPEQALQYPGYADLALSKSAPRDNKTCVATTS</sequence>
<dbReference type="Gene3D" id="3.20.20.450">
    <property type="entry name" value="EAL domain"/>
    <property type="match status" value="1"/>
</dbReference>
<comment type="cofactor">
    <cofactor evidence="1">
        <name>Mg(2+)</name>
        <dbReference type="ChEBI" id="CHEBI:18420"/>
    </cofactor>
</comment>
<dbReference type="SUPFAM" id="SSF55073">
    <property type="entry name" value="Nucleotide cyclase"/>
    <property type="match status" value="1"/>
</dbReference>
<evidence type="ECO:0000256" key="3">
    <source>
        <dbReference type="ARBA" id="ARBA00022692"/>
    </source>
</evidence>
<feature type="transmembrane region" description="Helical" evidence="6">
    <location>
        <begin position="12"/>
        <end position="32"/>
    </location>
</feature>
<protein>
    <submittedName>
        <fullName evidence="10">Signal transduction protein</fullName>
    </submittedName>
</protein>
<evidence type="ECO:0000256" key="5">
    <source>
        <dbReference type="ARBA" id="ARBA00023136"/>
    </source>
</evidence>
<dbReference type="Gene3D" id="3.30.450.350">
    <property type="entry name" value="CHASE domain"/>
    <property type="match status" value="1"/>
</dbReference>
<feature type="domain" description="CHASE" evidence="7">
    <location>
        <begin position="108"/>
        <end position="195"/>
    </location>
</feature>
<dbReference type="PROSITE" id="PS50887">
    <property type="entry name" value="GGDEF"/>
    <property type="match status" value="1"/>
</dbReference>
<dbReference type="PANTHER" id="PTHR44757:SF2">
    <property type="entry name" value="BIOFILM ARCHITECTURE MAINTENANCE PROTEIN MBAA"/>
    <property type="match status" value="1"/>
</dbReference>
<dbReference type="SUPFAM" id="SSF141868">
    <property type="entry name" value="EAL domain-like"/>
    <property type="match status" value="1"/>
</dbReference>
<dbReference type="AlphaFoldDB" id="A0A1Y0D3T8"/>
<evidence type="ECO:0000313" key="10">
    <source>
        <dbReference type="EMBL" id="ART82201.1"/>
    </source>
</evidence>
<dbReference type="Pfam" id="PF03924">
    <property type="entry name" value="CHASE"/>
    <property type="match status" value="1"/>
</dbReference>
<dbReference type="InterPro" id="IPR000160">
    <property type="entry name" value="GGDEF_dom"/>
</dbReference>
<organism evidence="10 11">
    <name type="scientific">Oceanisphaera profunda</name>
    <dbReference type="NCBI Taxonomy" id="1416627"/>
    <lineage>
        <taxon>Bacteria</taxon>
        <taxon>Pseudomonadati</taxon>
        <taxon>Pseudomonadota</taxon>
        <taxon>Gammaproteobacteria</taxon>
        <taxon>Aeromonadales</taxon>
        <taxon>Aeromonadaceae</taxon>
        <taxon>Oceanisphaera</taxon>
    </lineage>
</organism>
<feature type="transmembrane region" description="Helical" evidence="6">
    <location>
        <begin position="253"/>
        <end position="275"/>
    </location>
</feature>
<dbReference type="NCBIfam" id="TIGR00254">
    <property type="entry name" value="GGDEF"/>
    <property type="match status" value="1"/>
</dbReference>
<dbReference type="KEGG" id="opf:CBP31_05805"/>
<dbReference type="PROSITE" id="PS50883">
    <property type="entry name" value="EAL"/>
    <property type="match status" value="1"/>
</dbReference>
<name>A0A1Y0D3T8_9GAMM</name>
<dbReference type="Pfam" id="PF00990">
    <property type="entry name" value="GGDEF"/>
    <property type="match status" value="1"/>
</dbReference>
<keyword evidence="4 6" id="KW-1133">Transmembrane helix</keyword>
<evidence type="ECO:0000256" key="1">
    <source>
        <dbReference type="ARBA" id="ARBA00001946"/>
    </source>
</evidence>
<dbReference type="InterPro" id="IPR042240">
    <property type="entry name" value="CHASE_sf"/>
</dbReference>
<dbReference type="InterPro" id="IPR029787">
    <property type="entry name" value="Nucleotide_cyclase"/>
</dbReference>
<dbReference type="InterPro" id="IPR035919">
    <property type="entry name" value="EAL_sf"/>
</dbReference>
<dbReference type="SMART" id="SM00267">
    <property type="entry name" value="GGDEF"/>
    <property type="match status" value="1"/>
</dbReference>
<evidence type="ECO:0000259" key="7">
    <source>
        <dbReference type="PROSITE" id="PS50839"/>
    </source>
</evidence>
<feature type="domain" description="GGDEF" evidence="9">
    <location>
        <begin position="326"/>
        <end position="459"/>
    </location>
</feature>
<dbReference type="Proteomes" id="UP000243937">
    <property type="component" value="Chromosome"/>
</dbReference>
<dbReference type="SMART" id="SM01079">
    <property type="entry name" value="CHASE"/>
    <property type="match status" value="1"/>
</dbReference>
<feature type="domain" description="EAL" evidence="8">
    <location>
        <begin position="468"/>
        <end position="722"/>
    </location>
</feature>
<gene>
    <name evidence="10" type="ORF">CBP31_05805</name>
</gene>
<proteinExistence type="predicted"/>
<dbReference type="CDD" id="cd01949">
    <property type="entry name" value="GGDEF"/>
    <property type="match status" value="1"/>
</dbReference>
<dbReference type="InterPro" id="IPR043128">
    <property type="entry name" value="Rev_trsase/Diguanyl_cyclase"/>
</dbReference>
<comment type="subcellular location">
    <subcellularLocation>
        <location evidence="2">Membrane</location>
    </subcellularLocation>
</comment>
<evidence type="ECO:0000256" key="6">
    <source>
        <dbReference type="SAM" id="Phobius"/>
    </source>
</evidence>